<dbReference type="Pfam" id="PF00691">
    <property type="entry name" value="OmpA"/>
    <property type="match status" value="1"/>
</dbReference>
<organism evidence="3 4">
    <name type="scientific">Candidatus Gallionella acididurans</name>
    <dbReference type="NCBI Taxonomy" id="1796491"/>
    <lineage>
        <taxon>Bacteria</taxon>
        <taxon>Pseudomonadati</taxon>
        <taxon>Pseudomonadota</taxon>
        <taxon>Betaproteobacteria</taxon>
        <taxon>Nitrosomonadales</taxon>
        <taxon>Gallionellaceae</taxon>
        <taxon>Gallionella</taxon>
    </lineage>
</organism>
<accession>A0A139BNE1</accession>
<dbReference type="Proteomes" id="UP000070578">
    <property type="component" value="Unassembled WGS sequence"/>
</dbReference>
<dbReference type="Gene3D" id="3.30.1330.60">
    <property type="entry name" value="OmpA-like domain"/>
    <property type="match status" value="1"/>
</dbReference>
<dbReference type="GO" id="GO:0016020">
    <property type="term" value="C:membrane"/>
    <property type="evidence" value="ECO:0007669"/>
    <property type="project" value="UniProtKB-UniRule"/>
</dbReference>
<evidence type="ECO:0000259" key="2">
    <source>
        <dbReference type="PROSITE" id="PS51123"/>
    </source>
</evidence>
<sequence>PLVNREVAIQNNNAETTEIYFDFGMSKPSLAGQKELGRFLDLASRQHISTIDLVGQTDDIGPQNYNTGLALKRADFVARWIKSHGINAAISVTAKGECCRAAPYNKAEETLVEKRRVSIQSQSN</sequence>
<reference evidence="3 4" key="1">
    <citation type="submission" date="2016-02" db="EMBL/GenBank/DDBJ databases">
        <authorList>
            <person name="Wen L."/>
            <person name="He K."/>
            <person name="Yang H."/>
        </authorList>
    </citation>
    <scope>NUCLEOTIDE SEQUENCE [LARGE SCALE GENOMIC DNA]</scope>
    <source>
        <strain evidence="3">ShG14-8</strain>
    </source>
</reference>
<feature type="non-terminal residue" evidence="3">
    <location>
        <position position="1"/>
    </location>
</feature>
<evidence type="ECO:0000313" key="3">
    <source>
        <dbReference type="EMBL" id="KXS30458.1"/>
    </source>
</evidence>
<dbReference type="EMBL" id="LSLI01000247">
    <property type="protein sequence ID" value="KXS30458.1"/>
    <property type="molecule type" value="Genomic_DNA"/>
</dbReference>
<dbReference type="AlphaFoldDB" id="A0A139BNE1"/>
<dbReference type="InterPro" id="IPR006665">
    <property type="entry name" value="OmpA-like"/>
</dbReference>
<dbReference type="CDD" id="cd07185">
    <property type="entry name" value="OmpA_C-like"/>
    <property type="match status" value="1"/>
</dbReference>
<protein>
    <recommendedName>
        <fullName evidence="2">OmpA-like domain-containing protein</fullName>
    </recommendedName>
</protein>
<reference evidence="3 4" key="2">
    <citation type="submission" date="2016-03" db="EMBL/GenBank/DDBJ databases">
        <title>New uncultured bacterium of the family Gallionellaceae from acid mine drainage: description and reconstruction of genome based on metagenomic analysis of microbial community.</title>
        <authorList>
            <person name="Kadnikov V."/>
            <person name="Ivasenko D."/>
            <person name="Beletsky A."/>
            <person name="Mardanov A."/>
            <person name="Danilova E."/>
            <person name="Pimenov N."/>
            <person name="Karnachuk O."/>
            <person name="Ravin N."/>
        </authorList>
    </citation>
    <scope>NUCLEOTIDE SEQUENCE [LARGE SCALE GENOMIC DNA]</scope>
    <source>
        <strain evidence="3">ShG14-8</strain>
    </source>
</reference>
<keyword evidence="1" id="KW-0472">Membrane</keyword>
<name>A0A139BNE1_9PROT</name>
<evidence type="ECO:0000256" key="1">
    <source>
        <dbReference type="PROSITE-ProRule" id="PRU00473"/>
    </source>
</evidence>
<dbReference type="SUPFAM" id="SSF103088">
    <property type="entry name" value="OmpA-like"/>
    <property type="match status" value="1"/>
</dbReference>
<dbReference type="InterPro" id="IPR036737">
    <property type="entry name" value="OmpA-like_sf"/>
</dbReference>
<gene>
    <name evidence="3" type="ORF">AWT59_3415</name>
</gene>
<proteinExistence type="predicted"/>
<dbReference type="PROSITE" id="PS51123">
    <property type="entry name" value="OMPA_2"/>
    <property type="match status" value="1"/>
</dbReference>
<comment type="caution">
    <text evidence="3">The sequence shown here is derived from an EMBL/GenBank/DDBJ whole genome shotgun (WGS) entry which is preliminary data.</text>
</comment>
<feature type="domain" description="OmpA-like" evidence="2">
    <location>
        <begin position="8"/>
        <end position="124"/>
    </location>
</feature>
<evidence type="ECO:0000313" key="4">
    <source>
        <dbReference type="Proteomes" id="UP000070578"/>
    </source>
</evidence>